<evidence type="ECO:0000313" key="2">
    <source>
        <dbReference type="Proteomes" id="UP000280696"/>
    </source>
</evidence>
<comment type="caution">
    <text evidence="1">The sequence shown here is derived from an EMBL/GenBank/DDBJ whole genome shotgun (WGS) entry which is preliminary data.</text>
</comment>
<accession>A0A3A9A6L5</accession>
<dbReference type="RefSeq" id="WP_120472319.1">
    <property type="nucleotide sequence ID" value="NZ_RAYQ01000046.1"/>
</dbReference>
<protein>
    <submittedName>
        <fullName evidence="1">Uncharacterized protein</fullName>
    </submittedName>
</protein>
<dbReference type="OrthoDB" id="9808775at2"/>
<evidence type="ECO:0000313" key="1">
    <source>
        <dbReference type="EMBL" id="RKI87129.1"/>
    </source>
</evidence>
<dbReference type="Proteomes" id="UP000280696">
    <property type="component" value="Unassembled WGS sequence"/>
</dbReference>
<gene>
    <name evidence="1" type="ORF">D7V94_21510</name>
</gene>
<organism evidence="1 2">
    <name type="scientific">Parablautia intestinalis</name>
    <dbReference type="NCBI Taxonomy" id="2320100"/>
    <lineage>
        <taxon>Bacteria</taxon>
        <taxon>Bacillati</taxon>
        <taxon>Bacillota</taxon>
        <taxon>Clostridia</taxon>
        <taxon>Lachnospirales</taxon>
        <taxon>Lachnospiraceae</taxon>
        <taxon>Parablautia</taxon>
    </lineage>
</organism>
<dbReference type="EMBL" id="RAYQ01000046">
    <property type="protein sequence ID" value="RKI87129.1"/>
    <property type="molecule type" value="Genomic_DNA"/>
</dbReference>
<proteinExistence type="predicted"/>
<reference evidence="1 2" key="1">
    <citation type="submission" date="2018-09" db="EMBL/GenBank/DDBJ databases">
        <title>Murine metabolic-syndrome-specific gut microbial biobank.</title>
        <authorList>
            <person name="Liu C."/>
        </authorList>
    </citation>
    <scope>NUCLEOTIDE SEQUENCE [LARGE SCALE GENOMIC DNA]</scope>
    <source>
        <strain evidence="1 2">0.1xD8-82</strain>
    </source>
</reference>
<keyword evidence="2" id="KW-1185">Reference proteome</keyword>
<dbReference type="AlphaFoldDB" id="A0A3A9A6L5"/>
<name>A0A3A9A6L5_9FIRM</name>
<sequence length="81" mass="9831">MTYAEWKAIKAIRGEDNQKIIRNFERSNPGLAALFEQKEQEEKAKMQQIMTEPDRMERWKKMAAVFPTDEDWLKRRQREVM</sequence>